<dbReference type="Pfam" id="PF19553">
    <property type="entry name" value="DUF6076"/>
    <property type="match status" value="1"/>
</dbReference>
<dbReference type="EMBL" id="JAEQMG010000145">
    <property type="protein sequence ID" value="MBK6089680.1"/>
    <property type="molecule type" value="Genomic_DNA"/>
</dbReference>
<sequence length="166" mass="19851">MMPVVEKADGESHIFRKVYYNHLKDFLFADLFEGYRHGHYLWQCGICDDYFFMTTAHKQLYCSTVNPKYGVPCSYVAKHPEVIDRKPKQQKKTDSPHYLLWQRRYDLIRKNKSLGRYDDAVSAKAKEYIDSCFELAQVDFEYAFTQYEKDMDMTNVYRKAMEMLNV</sequence>
<gene>
    <name evidence="1" type="ORF">JKK62_13695</name>
</gene>
<dbReference type="Proteomes" id="UP000633365">
    <property type="component" value="Unassembled WGS sequence"/>
</dbReference>
<evidence type="ECO:0000313" key="2">
    <source>
        <dbReference type="Proteomes" id="UP000633365"/>
    </source>
</evidence>
<dbReference type="InterPro" id="IPR045722">
    <property type="entry name" value="DUF6076"/>
</dbReference>
<dbReference type="AlphaFoldDB" id="A0A934WTQ2"/>
<name>A0A934WTQ2_9FIRM</name>
<keyword evidence="2" id="KW-1185">Reference proteome</keyword>
<reference evidence="1" key="1">
    <citation type="submission" date="2021-01" db="EMBL/GenBank/DDBJ databases">
        <title>Genome public.</title>
        <authorList>
            <person name="Liu C."/>
            <person name="Sun Q."/>
        </authorList>
    </citation>
    <scope>NUCLEOTIDE SEQUENCE</scope>
    <source>
        <strain evidence="1">M6</strain>
    </source>
</reference>
<proteinExistence type="predicted"/>
<organism evidence="1 2">
    <name type="scientific">Ruminococcus difficilis</name>
    <dbReference type="NCBI Taxonomy" id="2763069"/>
    <lineage>
        <taxon>Bacteria</taxon>
        <taxon>Bacillati</taxon>
        <taxon>Bacillota</taxon>
        <taxon>Clostridia</taxon>
        <taxon>Eubacteriales</taxon>
        <taxon>Oscillospiraceae</taxon>
        <taxon>Ruminococcus</taxon>
    </lineage>
</organism>
<protein>
    <submittedName>
        <fullName evidence="1">Uncharacterized protein</fullName>
    </submittedName>
</protein>
<comment type="caution">
    <text evidence="1">The sequence shown here is derived from an EMBL/GenBank/DDBJ whole genome shotgun (WGS) entry which is preliminary data.</text>
</comment>
<accession>A0A934WTQ2</accession>
<evidence type="ECO:0000313" key="1">
    <source>
        <dbReference type="EMBL" id="MBK6089680.1"/>
    </source>
</evidence>